<dbReference type="OrthoDB" id="435980at2759"/>
<proteinExistence type="predicted"/>
<dbReference type="EMBL" id="CAJPVJ010015011">
    <property type="protein sequence ID" value="CAG2175637.1"/>
    <property type="molecule type" value="Genomic_DNA"/>
</dbReference>
<keyword evidence="3" id="KW-1185">Reference proteome</keyword>
<organism evidence="2">
    <name type="scientific">Oppiella nova</name>
    <dbReference type="NCBI Taxonomy" id="334625"/>
    <lineage>
        <taxon>Eukaryota</taxon>
        <taxon>Metazoa</taxon>
        <taxon>Ecdysozoa</taxon>
        <taxon>Arthropoda</taxon>
        <taxon>Chelicerata</taxon>
        <taxon>Arachnida</taxon>
        <taxon>Acari</taxon>
        <taxon>Acariformes</taxon>
        <taxon>Sarcoptiformes</taxon>
        <taxon>Oribatida</taxon>
        <taxon>Brachypylina</taxon>
        <taxon>Oppioidea</taxon>
        <taxon>Oppiidae</taxon>
        <taxon>Oppiella</taxon>
    </lineage>
</organism>
<dbReference type="GO" id="GO:0006882">
    <property type="term" value="P:intracellular zinc ion homeostasis"/>
    <property type="evidence" value="ECO:0007669"/>
    <property type="project" value="TreeGrafter"/>
</dbReference>
<dbReference type="InterPro" id="IPR040177">
    <property type="entry name" value="SLC30A9"/>
</dbReference>
<dbReference type="AlphaFoldDB" id="A0A7R9ME36"/>
<feature type="non-terminal residue" evidence="2">
    <location>
        <position position="1"/>
    </location>
</feature>
<dbReference type="GO" id="GO:0008324">
    <property type="term" value="F:monoatomic cation transmembrane transporter activity"/>
    <property type="evidence" value="ECO:0007669"/>
    <property type="project" value="InterPro"/>
</dbReference>
<keyword evidence="1" id="KW-0813">Transport</keyword>
<name>A0A7R9ME36_9ACAR</name>
<evidence type="ECO:0008006" key="4">
    <source>
        <dbReference type="Google" id="ProtNLM"/>
    </source>
</evidence>
<accession>A0A7R9ME36</accession>
<dbReference type="GO" id="GO:0005783">
    <property type="term" value="C:endoplasmic reticulum"/>
    <property type="evidence" value="ECO:0007669"/>
    <property type="project" value="TreeGrafter"/>
</dbReference>
<sequence length="131" mass="15138">ASFIIYTNSGALVGRSIPTNRMLEINKQLEADEMVRAIHDVKATDMGNEMVRYKAEVDFDGRTLTRHYLDTIDLEVLLKEMQELKAMEEVEAFMLKHGENIVDMLGAEVDRIEKELKKRHPQVRHVDLEVL</sequence>
<dbReference type="Proteomes" id="UP000728032">
    <property type="component" value="Unassembled WGS sequence"/>
</dbReference>
<reference evidence="2" key="1">
    <citation type="submission" date="2020-11" db="EMBL/GenBank/DDBJ databases">
        <authorList>
            <person name="Tran Van P."/>
        </authorList>
    </citation>
    <scope>NUCLEOTIDE SEQUENCE</scope>
</reference>
<evidence type="ECO:0000313" key="2">
    <source>
        <dbReference type="EMBL" id="CAD7658451.1"/>
    </source>
</evidence>
<evidence type="ECO:0000313" key="3">
    <source>
        <dbReference type="Proteomes" id="UP000728032"/>
    </source>
</evidence>
<dbReference type="EMBL" id="OC929836">
    <property type="protein sequence ID" value="CAD7658451.1"/>
    <property type="molecule type" value="Genomic_DNA"/>
</dbReference>
<evidence type="ECO:0000256" key="1">
    <source>
        <dbReference type="ARBA" id="ARBA00022448"/>
    </source>
</evidence>
<protein>
    <recommendedName>
        <fullName evidence="4">Zinc transporter 9</fullName>
    </recommendedName>
</protein>
<dbReference type="GO" id="GO:0006829">
    <property type="term" value="P:zinc ion transport"/>
    <property type="evidence" value="ECO:0007669"/>
    <property type="project" value="InterPro"/>
</dbReference>
<dbReference type="PANTHER" id="PTHR13414">
    <property type="entry name" value="HUEL-CATION TRANSPORTER"/>
    <property type="match status" value="1"/>
</dbReference>
<dbReference type="PANTHER" id="PTHR13414:SF9">
    <property type="entry name" value="PROTON-COUPLED ZINC ANTIPORTER SLC30A9, MITOCHONDRIAL"/>
    <property type="match status" value="1"/>
</dbReference>
<gene>
    <name evidence="2" type="ORF">ONB1V03_LOCUS15072</name>
</gene>